<evidence type="ECO:0000313" key="3">
    <source>
        <dbReference type="Proteomes" id="UP000198724"/>
    </source>
</evidence>
<dbReference type="OrthoDB" id="1121797at2"/>
<protein>
    <submittedName>
        <fullName evidence="2">Uncharacterized protein</fullName>
    </submittedName>
</protein>
<accession>A0A1I2UBY7</accession>
<keyword evidence="1" id="KW-1133">Transmembrane helix</keyword>
<dbReference type="AlphaFoldDB" id="A0A1I2UBY7"/>
<keyword evidence="1" id="KW-0472">Membrane</keyword>
<feature type="transmembrane region" description="Helical" evidence="1">
    <location>
        <begin position="124"/>
        <end position="145"/>
    </location>
</feature>
<evidence type="ECO:0000313" key="2">
    <source>
        <dbReference type="EMBL" id="SFG72356.1"/>
    </source>
</evidence>
<organism evidence="2 3">
    <name type="scientific">Pontibacter chinhatensis</name>
    <dbReference type="NCBI Taxonomy" id="1436961"/>
    <lineage>
        <taxon>Bacteria</taxon>
        <taxon>Pseudomonadati</taxon>
        <taxon>Bacteroidota</taxon>
        <taxon>Cytophagia</taxon>
        <taxon>Cytophagales</taxon>
        <taxon>Hymenobacteraceae</taxon>
        <taxon>Pontibacter</taxon>
    </lineage>
</organism>
<dbReference type="Pfam" id="PF17319">
    <property type="entry name" value="DUF5362"/>
    <property type="match status" value="1"/>
</dbReference>
<name>A0A1I2UBY7_9BACT</name>
<evidence type="ECO:0000256" key="1">
    <source>
        <dbReference type="SAM" id="Phobius"/>
    </source>
</evidence>
<gene>
    <name evidence="2" type="ORF">SAMN05421739_103411</name>
</gene>
<proteinExistence type="predicted"/>
<sequence>MDSGLYANAGAPQPFSITPSSAGYLGEVAKWGKFLAIIGFVMIGIMVLAGLFAGAAMSMFLPQEAVGIAGGGFLTFFYLMGALLYFFQVLYLYRFSGKMQDALRLHDEELLASSFANLKSLFKFMGVITIVMLAFYGLGMLFMFLGMGIGAMM</sequence>
<dbReference type="STRING" id="1436961.SAMN05421739_103411"/>
<dbReference type="InterPro" id="IPR035287">
    <property type="entry name" value="DUF5362"/>
</dbReference>
<keyword evidence="3" id="KW-1185">Reference proteome</keyword>
<dbReference type="EMBL" id="FOOT01000003">
    <property type="protein sequence ID" value="SFG72356.1"/>
    <property type="molecule type" value="Genomic_DNA"/>
</dbReference>
<dbReference type="Proteomes" id="UP000198724">
    <property type="component" value="Unassembled WGS sequence"/>
</dbReference>
<feature type="transmembrane region" description="Helical" evidence="1">
    <location>
        <begin position="73"/>
        <end position="93"/>
    </location>
</feature>
<feature type="transmembrane region" description="Helical" evidence="1">
    <location>
        <begin position="34"/>
        <end position="61"/>
    </location>
</feature>
<keyword evidence="1" id="KW-0812">Transmembrane</keyword>
<reference evidence="3" key="1">
    <citation type="submission" date="2016-10" db="EMBL/GenBank/DDBJ databases">
        <authorList>
            <person name="Varghese N."/>
            <person name="Submissions S."/>
        </authorList>
    </citation>
    <scope>NUCLEOTIDE SEQUENCE [LARGE SCALE GENOMIC DNA]</scope>
    <source>
        <strain evidence="3">LP51</strain>
    </source>
</reference>
<dbReference type="RefSeq" id="WP_092101139.1">
    <property type="nucleotide sequence ID" value="NZ_FOOT01000003.1"/>
</dbReference>